<name>A0AAD8BVC9_BIOPF</name>
<feature type="region of interest" description="Disordered" evidence="1">
    <location>
        <begin position="220"/>
        <end position="249"/>
    </location>
</feature>
<reference evidence="2" key="1">
    <citation type="journal article" date="2023" name="PLoS Negl. Trop. Dis.">
        <title>A genome sequence for Biomphalaria pfeifferi, the major vector snail for the human-infecting parasite Schistosoma mansoni.</title>
        <authorList>
            <person name="Bu L."/>
            <person name="Lu L."/>
            <person name="Laidemitt M.R."/>
            <person name="Zhang S.M."/>
            <person name="Mutuku M."/>
            <person name="Mkoji G."/>
            <person name="Steinauer M."/>
            <person name="Loker E.S."/>
        </authorList>
    </citation>
    <scope>NUCLEOTIDE SEQUENCE</scope>
    <source>
        <strain evidence="2">KasaAsao</strain>
    </source>
</reference>
<organism evidence="2 3">
    <name type="scientific">Biomphalaria pfeifferi</name>
    <name type="common">Bloodfluke planorb</name>
    <name type="synonym">Freshwater snail</name>
    <dbReference type="NCBI Taxonomy" id="112525"/>
    <lineage>
        <taxon>Eukaryota</taxon>
        <taxon>Metazoa</taxon>
        <taxon>Spiralia</taxon>
        <taxon>Lophotrochozoa</taxon>
        <taxon>Mollusca</taxon>
        <taxon>Gastropoda</taxon>
        <taxon>Heterobranchia</taxon>
        <taxon>Euthyneura</taxon>
        <taxon>Panpulmonata</taxon>
        <taxon>Hygrophila</taxon>
        <taxon>Lymnaeoidea</taxon>
        <taxon>Planorbidae</taxon>
        <taxon>Biomphalaria</taxon>
    </lineage>
</organism>
<gene>
    <name evidence="2" type="ORF">Bpfe_010023</name>
</gene>
<feature type="compositionally biased region" description="Polar residues" evidence="1">
    <location>
        <begin position="53"/>
        <end position="62"/>
    </location>
</feature>
<dbReference type="EMBL" id="JASAOG010000035">
    <property type="protein sequence ID" value="KAK0060510.1"/>
    <property type="molecule type" value="Genomic_DNA"/>
</dbReference>
<reference evidence="2" key="2">
    <citation type="submission" date="2023-04" db="EMBL/GenBank/DDBJ databases">
        <authorList>
            <person name="Bu L."/>
            <person name="Lu L."/>
            <person name="Laidemitt M.R."/>
            <person name="Zhang S.M."/>
            <person name="Mutuku M."/>
            <person name="Mkoji G."/>
            <person name="Steinauer M."/>
            <person name="Loker E.S."/>
        </authorList>
    </citation>
    <scope>NUCLEOTIDE SEQUENCE</scope>
    <source>
        <strain evidence="2">KasaAsao</strain>
        <tissue evidence="2">Whole Snail</tissue>
    </source>
</reference>
<evidence type="ECO:0000256" key="1">
    <source>
        <dbReference type="SAM" id="MobiDB-lite"/>
    </source>
</evidence>
<feature type="region of interest" description="Disordered" evidence="1">
    <location>
        <begin position="136"/>
        <end position="177"/>
    </location>
</feature>
<feature type="compositionally biased region" description="Polar residues" evidence="1">
    <location>
        <begin position="229"/>
        <end position="238"/>
    </location>
</feature>
<proteinExistence type="predicted"/>
<evidence type="ECO:0000313" key="3">
    <source>
        <dbReference type="Proteomes" id="UP001233172"/>
    </source>
</evidence>
<evidence type="ECO:0000313" key="2">
    <source>
        <dbReference type="EMBL" id="KAK0060510.1"/>
    </source>
</evidence>
<sequence length="459" mass="52236">MSAVHHGNDAQKKKTFRNYKKNHCFLKVVCRDESLKMDETDADGEWSDEEVLQSGSQTGLSETEQEDGQRTAVIQIQRPRPPFNGIVKNEQLTMTSSYPLSVPPSTDPVSVMMDKIDAELLAIEKEETMASRPRKLNDNVRPNEIGQKYANSGTPEVEFSDPRTPGARAVKESSNSDILSFKKSLTTEGKDLNEPKIVPEVPKDLDPITASEIDAKFKEIMSKKKDQNPESVLETSRLSGRPPRHSLTNDSRRVTIQESLVPQSAHDQGRQLENLIARLRLKNVSRPSATMLSSGGYATDNESVKTEDFESKFFSLMVNPTEAERQQTLVKRIEEQTQHSTTDGAPHSILKVQLSRPRSCSPVRMRSNLPRVGYEHVTIETMASLYFRGRWPVYTSWDMASLYFKARWPVFTSGDDGQFILQRKMASFYFRGRWPVYTSRDDDYMTKSLSYFLWIRLCS</sequence>
<protein>
    <submittedName>
        <fullName evidence="2">Leucine-rich repeat-containing protein</fullName>
    </submittedName>
</protein>
<keyword evidence="3" id="KW-1185">Reference proteome</keyword>
<dbReference type="Proteomes" id="UP001233172">
    <property type="component" value="Unassembled WGS sequence"/>
</dbReference>
<feature type="region of interest" description="Disordered" evidence="1">
    <location>
        <begin position="38"/>
        <end position="69"/>
    </location>
</feature>
<accession>A0AAD8BVC9</accession>
<dbReference type="AlphaFoldDB" id="A0AAD8BVC9"/>
<feature type="compositionally biased region" description="Acidic residues" evidence="1">
    <location>
        <begin position="40"/>
        <end position="51"/>
    </location>
</feature>
<comment type="caution">
    <text evidence="2">The sequence shown here is derived from an EMBL/GenBank/DDBJ whole genome shotgun (WGS) entry which is preliminary data.</text>
</comment>